<dbReference type="Proteomes" id="UP000822142">
    <property type="component" value="Unassembled WGS sequence"/>
</dbReference>
<evidence type="ECO:0000259" key="1">
    <source>
        <dbReference type="Pfam" id="PF01261"/>
    </source>
</evidence>
<evidence type="ECO:0000313" key="2">
    <source>
        <dbReference type="EMBL" id="NSJ84754.1"/>
    </source>
</evidence>
<organism evidence="2 3">
    <name type="scientific">Blautia hansenii</name>
    <name type="common">Ruminococcus hansenii</name>
    <dbReference type="NCBI Taxonomy" id="1322"/>
    <lineage>
        <taxon>Bacteria</taxon>
        <taxon>Bacillati</taxon>
        <taxon>Bacillota</taxon>
        <taxon>Clostridia</taxon>
        <taxon>Lachnospirales</taxon>
        <taxon>Lachnospiraceae</taxon>
        <taxon>Blautia</taxon>
    </lineage>
</organism>
<dbReference type="PANTHER" id="PTHR12110:SF21">
    <property type="entry name" value="XYLOSE ISOMERASE-LIKE TIM BARREL DOMAIN-CONTAINING PROTEIN"/>
    <property type="match status" value="1"/>
</dbReference>
<dbReference type="SUPFAM" id="SSF51658">
    <property type="entry name" value="Xylose isomerase-like"/>
    <property type="match status" value="1"/>
</dbReference>
<dbReference type="RefSeq" id="WP_173747234.1">
    <property type="nucleotide sequence ID" value="NZ_JAAITA010000001.1"/>
</dbReference>
<keyword evidence="3" id="KW-1185">Reference proteome</keyword>
<proteinExistence type="predicted"/>
<name>A0ABX2I3C4_BLAHA</name>
<keyword evidence="2" id="KW-0413">Isomerase</keyword>
<dbReference type="PANTHER" id="PTHR12110">
    <property type="entry name" value="HYDROXYPYRUVATE ISOMERASE"/>
    <property type="match status" value="1"/>
</dbReference>
<dbReference type="Pfam" id="PF01261">
    <property type="entry name" value="AP_endonuc_2"/>
    <property type="match status" value="1"/>
</dbReference>
<reference evidence="2 3" key="1">
    <citation type="journal article" date="2020" name="Cell Host Microbe">
        <title>Functional and Genomic Variation between Human-Derived Isolates of Lachnospiraceae Reveals Inter- and Intra-Species Diversity.</title>
        <authorList>
            <person name="Sorbara M.T."/>
            <person name="Littmann E.R."/>
            <person name="Fontana E."/>
            <person name="Moody T.U."/>
            <person name="Kohout C.E."/>
            <person name="Gjonbalaj M."/>
            <person name="Eaton V."/>
            <person name="Seok R."/>
            <person name="Leiner I.M."/>
            <person name="Pamer E.G."/>
        </authorList>
    </citation>
    <scope>NUCLEOTIDE SEQUENCE [LARGE SCALE GENOMIC DNA]</scope>
    <source>
        <strain evidence="2 3">MSK.15.26</strain>
    </source>
</reference>
<evidence type="ECO:0000313" key="3">
    <source>
        <dbReference type="Proteomes" id="UP000822142"/>
    </source>
</evidence>
<dbReference type="InterPro" id="IPR050312">
    <property type="entry name" value="IolE/XylAMocC-like"/>
</dbReference>
<gene>
    <name evidence="2" type="ORF">G5A70_00840</name>
</gene>
<dbReference type="InterPro" id="IPR036237">
    <property type="entry name" value="Xyl_isomerase-like_sf"/>
</dbReference>
<dbReference type="GO" id="GO:0016853">
    <property type="term" value="F:isomerase activity"/>
    <property type="evidence" value="ECO:0007669"/>
    <property type="project" value="UniProtKB-KW"/>
</dbReference>
<protein>
    <submittedName>
        <fullName evidence="2">Sugar phosphate isomerase/epimerase</fullName>
    </submittedName>
</protein>
<comment type="caution">
    <text evidence="2">The sequence shown here is derived from an EMBL/GenBank/DDBJ whole genome shotgun (WGS) entry which is preliminary data.</text>
</comment>
<sequence>MIYISHLLPDEEMQEVIAQTGAGVESIEFSISENLDSLSAHIASYKKRLAFMGADRLTLHGPFLDLNPMTYDSGIARVTKLRFAQAYEAARELGAEKIVYHSGLYPDAYLLIGWAERMADFFGEFLEDRRDIDVVVENVFDRTWKPLKDMVQRVGKENFHLCLDVGHANRYSEISVREWCHNLKENMTHVHVHDNCGDRDAHLAVGEGKIPWDSIWDALRERKEMTYTIECSTKEAVLKSYARIKKGIFQNLKNL</sequence>
<dbReference type="EMBL" id="JAAITA010000001">
    <property type="protein sequence ID" value="NSJ84754.1"/>
    <property type="molecule type" value="Genomic_DNA"/>
</dbReference>
<dbReference type="InterPro" id="IPR013022">
    <property type="entry name" value="Xyl_isomerase-like_TIM-brl"/>
</dbReference>
<dbReference type="Gene3D" id="3.20.20.150">
    <property type="entry name" value="Divalent-metal-dependent TIM barrel enzymes"/>
    <property type="match status" value="1"/>
</dbReference>
<feature type="domain" description="Xylose isomerase-like TIM barrel" evidence="1">
    <location>
        <begin position="22"/>
        <end position="233"/>
    </location>
</feature>
<accession>A0ABX2I3C4</accession>